<accession>A0ABF7R4P7</accession>
<dbReference type="PANTHER" id="PTHR43628:SF1">
    <property type="entry name" value="CHITIN SYNTHASE REGULATORY FACTOR 2-RELATED"/>
    <property type="match status" value="1"/>
</dbReference>
<keyword evidence="2" id="KW-1185">Reference proteome</keyword>
<sequence>MPMVNIRIKDKSRFSFLAKYIGGTSMNLTATDLLAIEKDNADHLLDKGAYYYGEGQYAEAVEYYRLAAAMGSAQAIANLGYCYLYGRELEANLGRAIAYFKIAADRRNVDAAYKLGDIYSNPRWGVEDKELTNHYFEVAGHLIMDEGFNAYNPIVTCDKLLDYPSLCLALGREKSVGGSMPTDIDAAYQFLKMAERGYQRNLANGQKMYQKAFEAVEKMLADNQYDPVREEVDALLEESD</sequence>
<name>A0ABF7R4P7_LIMF3</name>
<dbReference type="InterPro" id="IPR052945">
    <property type="entry name" value="Mitotic_Regulator"/>
</dbReference>
<organism evidence="1 2">
    <name type="scientific">Limosilactobacillus fermentum (strain NBRC 3956 / LMG 18251)</name>
    <name type="common">Lactobacillus fermentum</name>
    <dbReference type="NCBI Taxonomy" id="334390"/>
    <lineage>
        <taxon>Bacteria</taxon>
        <taxon>Bacillati</taxon>
        <taxon>Bacillota</taxon>
        <taxon>Bacilli</taxon>
        <taxon>Lactobacillales</taxon>
        <taxon>Lactobacillaceae</taxon>
        <taxon>Limosilactobacillus</taxon>
    </lineage>
</organism>
<gene>
    <name evidence="1" type="ordered locus">LAF_1775</name>
</gene>
<protein>
    <recommendedName>
        <fullName evidence="3">Sel1 repeat family protein</fullName>
    </recommendedName>
</protein>
<dbReference type="AlphaFoldDB" id="A0ABF7R4P7"/>
<dbReference type="PANTHER" id="PTHR43628">
    <property type="entry name" value="ACTIVATOR OF C KINASE PROTEIN 1-RELATED"/>
    <property type="match status" value="1"/>
</dbReference>
<dbReference type="InterPro" id="IPR006597">
    <property type="entry name" value="Sel1-like"/>
</dbReference>
<dbReference type="SUPFAM" id="SSF81901">
    <property type="entry name" value="HCP-like"/>
    <property type="match status" value="1"/>
</dbReference>
<proteinExistence type="predicted"/>
<dbReference type="Proteomes" id="UP000001697">
    <property type="component" value="Chromosome"/>
</dbReference>
<evidence type="ECO:0008006" key="3">
    <source>
        <dbReference type="Google" id="ProtNLM"/>
    </source>
</evidence>
<dbReference type="EMBL" id="AP008937">
    <property type="protein sequence ID" value="BAG28111.1"/>
    <property type="molecule type" value="Genomic_DNA"/>
</dbReference>
<dbReference type="Gene3D" id="1.25.40.10">
    <property type="entry name" value="Tetratricopeptide repeat domain"/>
    <property type="match status" value="1"/>
</dbReference>
<dbReference type="InterPro" id="IPR011990">
    <property type="entry name" value="TPR-like_helical_dom_sf"/>
</dbReference>
<dbReference type="SMART" id="SM00671">
    <property type="entry name" value="SEL1"/>
    <property type="match status" value="3"/>
</dbReference>
<evidence type="ECO:0000313" key="1">
    <source>
        <dbReference type="EMBL" id="BAG28111.1"/>
    </source>
</evidence>
<dbReference type="Pfam" id="PF08238">
    <property type="entry name" value="Sel1"/>
    <property type="match status" value="4"/>
</dbReference>
<dbReference type="KEGG" id="lfe:LAF_1775"/>
<evidence type="ECO:0000313" key="2">
    <source>
        <dbReference type="Proteomes" id="UP000001697"/>
    </source>
</evidence>
<reference evidence="1 2" key="1">
    <citation type="journal article" date="2008" name="DNA Res.">
        <title>Comparative genome analysis of Lactobacillus reuteri and Lactobacillus fermentum reveal a genomic island for reuterin and cobalamin production.</title>
        <authorList>
            <person name="Morita H."/>
            <person name="Toh H."/>
            <person name="Fukuda S."/>
            <person name="Horikawa H."/>
            <person name="Oshima K."/>
            <person name="Suzuki T."/>
            <person name="Murakami M."/>
            <person name="Hisamatsu S."/>
            <person name="Kato Y."/>
            <person name="Takizawa T."/>
            <person name="Fukuoka H."/>
            <person name="Yoshimura T."/>
            <person name="Itoh K."/>
            <person name="O'Sullivan D.J."/>
            <person name="McKay L.L."/>
            <person name="Ohno H."/>
            <person name="Kikuchi J."/>
            <person name="Masaoka T."/>
            <person name="Hattori M."/>
        </authorList>
    </citation>
    <scope>NUCLEOTIDE SEQUENCE [LARGE SCALE GENOMIC DNA]</scope>
    <source>
        <strain evidence="2">NBRC 3956 / LMG 18251</strain>
    </source>
</reference>